<dbReference type="Proteomes" id="UP001498398">
    <property type="component" value="Unassembled WGS sequence"/>
</dbReference>
<feature type="compositionally biased region" description="Pro residues" evidence="3">
    <location>
        <begin position="444"/>
        <end position="459"/>
    </location>
</feature>
<dbReference type="SUPFAM" id="SSF48065">
    <property type="entry name" value="DBL homology domain (DH-domain)"/>
    <property type="match status" value="2"/>
</dbReference>
<dbReference type="PROSITE" id="PS50003">
    <property type="entry name" value="PH_DOMAIN"/>
    <property type="match status" value="1"/>
</dbReference>
<evidence type="ECO:0000256" key="2">
    <source>
        <dbReference type="ARBA" id="ARBA00022658"/>
    </source>
</evidence>
<keyword evidence="2" id="KW-0344">Guanine-nucleotide releasing factor</keyword>
<dbReference type="InterPro" id="IPR008271">
    <property type="entry name" value="Ser/Thr_kinase_AS"/>
</dbReference>
<dbReference type="SMART" id="SM00220">
    <property type="entry name" value="S_TKc"/>
    <property type="match status" value="1"/>
</dbReference>
<evidence type="ECO:0000259" key="4">
    <source>
        <dbReference type="PROSITE" id="PS50003"/>
    </source>
</evidence>
<dbReference type="SUPFAM" id="SSF56112">
    <property type="entry name" value="Protein kinase-like (PK-like)"/>
    <property type="match status" value="1"/>
</dbReference>
<evidence type="ECO:0000256" key="1">
    <source>
        <dbReference type="ARBA" id="ARBA00022553"/>
    </source>
</evidence>
<evidence type="ECO:0000313" key="7">
    <source>
        <dbReference type="EMBL" id="KAK7437403.1"/>
    </source>
</evidence>
<keyword evidence="8" id="KW-1185">Reference proteome</keyword>
<feature type="compositionally biased region" description="Pro residues" evidence="3">
    <location>
        <begin position="516"/>
        <end position="528"/>
    </location>
</feature>
<feature type="domain" description="DH" evidence="5">
    <location>
        <begin position="1034"/>
        <end position="1225"/>
    </location>
</feature>
<dbReference type="Pfam" id="PF00621">
    <property type="entry name" value="RhoGEF"/>
    <property type="match status" value="2"/>
</dbReference>
<protein>
    <submittedName>
        <fullName evidence="7">Rho guanine nucleotide exchange factor</fullName>
    </submittedName>
</protein>
<keyword evidence="1" id="KW-0597">Phosphoprotein</keyword>
<dbReference type="Pfam" id="PF07714">
    <property type="entry name" value="PK_Tyr_Ser-Thr"/>
    <property type="match status" value="1"/>
</dbReference>
<dbReference type="InterPro" id="IPR052233">
    <property type="entry name" value="Rho-type_GEFs"/>
</dbReference>
<dbReference type="PROSITE" id="PS00108">
    <property type="entry name" value="PROTEIN_KINASE_ST"/>
    <property type="match status" value="1"/>
</dbReference>
<organism evidence="7 8">
    <name type="scientific">Marasmiellus scandens</name>
    <dbReference type="NCBI Taxonomy" id="2682957"/>
    <lineage>
        <taxon>Eukaryota</taxon>
        <taxon>Fungi</taxon>
        <taxon>Dikarya</taxon>
        <taxon>Basidiomycota</taxon>
        <taxon>Agaricomycotina</taxon>
        <taxon>Agaricomycetes</taxon>
        <taxon>Agaricomycetidae</taxon>
        <taxon>Agaricales</taxon>
        <taxon>Marasmiineae</taxon>
        <taxon>Omphalotaceae</taxon>
        <taxon>Marasmiellus</taxon>
    </lineage>
</organism>
<proteinExistence type="predicted"/>
<dbReference type="SUPFAM" id="SSF50729">
    <property type="entry name" value="PH domain-like"/>
    <property type="match status" value="1"/>
</dbReference>
<evidence type="ECO:0000256" key="3">
    <source>
        <dbReference type="SAM" id="MobiDB-lite"/>
    </source>
</evidence>
<comment type="caution">
    <text evidence="7">The sequence shown here is derived from an EMBL/GenBank/DDBJ whole genome shotgun (WGS) entry which is preliminary data.</text>
</comment>
<dbReference type="Gene3D" id="1.10.510.10">
    <property type="entry name" value="Transferase(Phosphotransferase) domain 1"/>
    <property type="match status" value="1"/>
</dbReference>
<reference evidence="7 8" key="1">
    <citation type="submission" date="2024-01" db="EMBL/GenBank/DDBJ databases">
        <title>A draft genome for the cacao thread blight pathogen Marasmiellus scandens.</title>
        <authorList>
            <person name="Baruah I.K."/>
            <person name="Leung J."/>
            <person name="Bukari Y."/>
            <person name="Amoako-Attah I."/>
            <person name="Meinhardt L.W."/>
            <person name="Bailey B.A."/>
            <person name="Cohen S.P."/>
        </authorList>
    </citation>
    <scope>NUCLEOTIDE SEQUENCE [LARGE SCALE GENOMIC DNA]</scope>
    <source>
        <strain evidence="7 8">GH-19</strain>
    </source>
</reference>
<sequence>MEDIQFERAIEAANTYFDLHPLQQDELLASESGQYEELCRQIEAIISNKDSYRLLLAQEGECAQKSLDTLQHLYESPYISPKLRSDVFTAMTRLSHCSGLYPTCLVLNDVEGISKYPVVSGGFGDIYTGFIGDQMACLKVVRIYGEEDTQKFAKAFLKEAILWKQLSHPNVLPFLGLYFLDATKQRICLISPWMANGSLKRYLSKRSVEFEDRICLAYDIACGLSYLHDEKIIHGDLKGDNVLISNTGRASIADFGLSRLVNSDAIIWTSVSTSNHGRGSTRWLAPECLLENKPVTYSSDIYALGGVCYEVFTGLVPFYEFIYDGAVPLQLQRGERPSRPLGGSGLTDPVWAVLQDCWSQETPIRPTAKSLPGRFASIASKDISPAENWDKSLPSRLWESVQRSGIRNYNASMGFIQETQGVTAGSPNPGLSPTSKLSSIRSRPSPPTPAMSSPVPLPPLSHDFPANSIDSIAIAGTRPRPPPRASRPIVHGPSYSTGSTDQVYQPYSENMIPRDTPSPPPLPQPPVPSHTEKWFHSVSASSVDYPQSDSCKHASTSSQAMYANGINGADHDPYIYSAGPSNGFASNPEFYPNPVDTGQSAFRDDYEPDDGDVDVGVGVDDDDYYWEDEGDKSRFVNFSLLSYIAVQLKDKVPRGTHVKGGIPYLRTFTGRDIVSTIQSLIQREPAINHDAPTSDRRAALQVARSLQSQLFFHEIEWGRRVLQDGVEDLYMFLDDQDGPSDAVPERAEMPTGVVTALTKCYSPDCIEGNGCYSPTCPRKGDLIMDSIIDSTIDPIQGEINRQAIIHKLISREESYIADLDTIESAFIRPLRSANPPVISSLDLDKFIDEVFGNILDLRECNKRLLEVMYARQREQFPVIQRIGDVFLKAAAEFRLAYPFYIGRHPLAEEKLKEEMKNNGEFRLFIEQCSRTLPDHSSDNDSTGPRLDLRHYLNRPCEHLQKYPVLLEAILKETVHENPDADYLSSAISAISSLQSSAQLHTFQNAMGRGVPGKWEWRDMVSRQMRAGLNKREVKRQSIIWELIKGEMTYVKDLENIEVMYIRPLRVADPPIIHSDRLDRFINEVFHNFAELHARHRRLVEKFHEIQRDEHPVIRSITAAVFDAALNFRDAYMEYIPNYPIASYKIDDECANNPAFKTFVESAARHPDVHGLDMKNFINRPIPRLLRYELLLKGILDETPMDHDDRVEIPQVLEVIKALGKESELGVISSKQKVELWKYNSNIVFKPGEWIDMDLLNKNRSLIHFGRLLRQPDSGLEWKGWSELFVLLFDNYLVITKAREKDGNTKYYVNRRPIPLDLLTLVNFTSLPTQRGAGLLRNLRSGERRGGTADPVYPCTIHHNGRMGSTYILYAESAQVRAEWKAKLDEALGLRKAVQENNKAFDVGILSDETFLVPVMIGNASDDKADKGGADGADPAWNHENSFTGKVTCTVPLNTPDGRGLVAIGCAEGVWVGFRHDPRSVRRVLHLKMVTQCAVLEDFGIFLVLADKMLFAYHIEALVPSSLCRDAAWTDVGYLYEKEGS</sequence>
<name>A0ABR1IS41_9AGAR</name>
<dbReference type="EMBL" id="JBANRG010000086">
    <property type="protein sequence ID" value="KAK7437403.1"/>
    <property type="molecule type" value="Genomic_DNA"/>
</dbReference>
<dbReference type="InterPro" id="IPR001180">
    <property type="entry name" value="CNH_dom"/>
</dbReference>
<dbReference type="PROSITE" id="PS50011">
    <property type="entry name" value="PROTEIN_KINASE_DOM"/>
    <property type="match status" value="1"/>
</dbReference>
<dbReference type="InterPro" id="IPR011009">
    <property type="entry name" value="Kinase-like_dom_sf"/>
</dbReference>
<feature type="domain" description="DH" evidence="5">
    <location>
        <begin position="800"/>
        <end position="1000"/>
    </location>
</feature>
<dbReference type="InterPro" id="IPR000219">
    <property type="entry name" value="DH_dom"/>
</dbReference>
<dbReference type="Gene3D" id="2.30.29.30">
    <property type="entry name" value="Pleckstrin-homology domain (PH domain)/Phosphotyrosine-binding domain (PTB)"/>
    <property type="match status" value="1"/>
</dbReference>
<dbReference type="InterPro" id="IPR035899">
    <property type="entry name" value="DBL_dom_sf"/>
</dbReference>
<dbReference type="PANTHER" id="PTHR46572:SF1">
    <property type="entry name" value="RHO1 GUANINE NUCLEOTIDE EXCHANGE FACTOR TUS1"/>
    <property type="match status" value="1"/>
</dbReference>
<gene>
    <name evidence="7" type="primary">TUS1_16</name>
    <name evidence="7" type="ORF">VKT23_018648</name>
</gene>
<evidence type="ECO:0000313" key="8">
    <source>
        <dbReference type="Proteomes" id="UP001498398"/>
    </source>
</evidence>
<dbReference type="Gene3D" id="1.20.900.10">
    <property type="entry name" value="Dbl homology (DH) domain"/>
    <property type="match status" value="2"/>
</dbReference>
<dbReference type="InterPro" id="IPR041675">
    <property type="entry name" value="PH_5"/>
</dbReference>
<evidence type="ECO:0000259" key="5">
    <source>
        <dbReference type="PROSITE" id="PS50010"/>
    </source>
</evidence>
<feature type="region of interest" description="Disordered" evidence="3">
    <location>
        <begin position="420"/>
        <end position="531"/>
    </location>
</feature>
<dbReference type="InterPro" id="IPR001849">
    <property type="entry name" value="PH_domain"/>
</dbReference>
<feature type="compositionally biased region" description="Polar residues" evidence="3">
    <location>
        <begin position="494"/>
        <end position="508"/>
    </location>
</feature>
<dbReference type="InterPro" id="IPR000719">
    <property type="entry name" value="Prot_kinase_dom"/>
</dbReference>
<feature type="domain" description="Protein kinase" evidence="6">
    <location>
        <begin position="112"/>
        <end position="378"/>
    </location>
</feature>
<dbReference type="SMART" id="SM00233">
    <property type="entry name" value="PH"/>
    <property type="match status" value="1"/>
</dbReference>
<dbReference type="SMART" id="SM00325">
    <property type="entry name" value="RhoGEF"/>
    <property type="match status" value="2"/>
</dbReference>
<dbReference type="PROSITE" id="PS50010">
    <property type="entry name" value="DH_2"/>
    <property type="match status" value="2"/>
</dbReference>
<dbReference type="InterPro" id="IPR001245">
    <property type="entry name" value="Ser-Thr/Tyr_kinase_cat_dom"/>
</dbReference>
<feature type="compositionally biased region" description="Polar residues" evidence="3">
    <location>
        <begin position="420"/>
        <end position="437"/>
    </location>
</feature>
<dbReference type="CDD" id="cd00160">
    <property type="entry name" value="RhoGEF"/>
    <property type="match status" value="2"/>
</dbReference>
<feature type="domain" description="PH" evidence="4">
    <location>
        <begin position="1260"/>
        <end position="1388"/>
    </location>
</feature>
<dbReference type="PANTHER" id="PTHR46572">
    <property type="entry name" value="RHO1 GDP-GTP EXCHANGE PROTEIN 1-RELATED"/>
    <property type="match status" value="1"/>
</dbReference>
<accession>A0ABR1IS41</accession>
<dbReference type="Pfam" id="PF15405">
    <property type="entry name" value="PH_5"/>
    <property type="match status" value="1"/>
</dbReference>
<dbReference type="CDD" id="cd04435">
    <property type="entry name" value="DEP_fRom2"/>
    <property type="match status" value="1"/>
</dbReference>
<dbReference type="Pfam" id="PF00780">
    <property type="entry name" value="CNH"/>
    <property type="match status" value="1"/>
</dbReference>
<dbReference type="InterPro" id="IPR011993">
    <property type="entry name" value="PH-like_dom_sf"/>
</dbReference>
<evidence type="ECO:0000259" key="6">
    <source>
        <dbReference type="PROSITE" id="PS50011"/>
    </source>
</evidence>